<evidence type="ECO:0000313" key="1">
    <source>
        <dbReference type="EMBL" id="NHZ93100.1"/>
    </source>
</evidence>
<reference evidence="1 2" key="1">
    <citation type="submission" date="2019-10" db="EMBL/GenBank/DDBJ databases">
        <title>Taxonomy of Antarctic Massilia spp.: description of Massilia rubra sp. nov., Massilia aquatica sp. nov., Massilia mucilaginosa sp. nov., Massilia frigida sp. nov. isolated from streams, lakes and regoliths.</title>
        <authorList>
            <person name="Holochova P."/>
            <person name="Sedlacek I."/>
            <person name="Kralova S."/>
            <person name="Maslanova I."/>
            <person name="Busse H.-J."/>
            <person name="Stankova E."/>
            <person name="Vrbovska V."/>
            <person name="Kovarovic V."/>
            <person name="Bartak M."/>
            <person name="Svec P."/>
            <person name="Pantucek R."/>
        </authorList>
    </citation>
    <scope>NUCLEOTIDE SEQUENCE [LARGE SCALE GENOMIC DNA]</scope>
    <source>
        <strain evidence="1 2">CCM 8733</strain>
    </source>
</reference>
<keyword evidence="2" id="KW-1185">Reference proteome</keyword>
<dbReference type="Proteomes" id="UP000609726">
    <property type="component" value="Unassembled WGS sequence"/>
</dbReference>
<name>A0ABX0P1K4_9BURK</name>
<dbReference type="RefSeq" id="WP_223164852.1">
    <property type="nucleotide sequence ID" value="NZ_WHJH01000061.1"/>
</dbReference>
<organism evidence="1 2">
    <name type="scientific">Massilia mucilaginosa</name>
    <dbReference type="NCBI Taxonomy" id="2609282"/>
    <lineage>
        <taxon>Bacteria</taxon>
        <taxon>Pseudomonadati</taxon>
        <taxon>Pseudomonadota</taxon>
        <taxon>Betaproteobacteria</taxon>
        <taxon>Burkholderiales</taxon>
        <taxon>Oxalobacteraceae</taxon>
        <taxon>Telluria group</taxon>
        <taxon>Massilia</taxon>
    </lineage>
</organism>
<proteinExistence type="predicted"/>
<dbReference type="EMBL" id="WHJH01000061">
    <property type="protein sequence ID" value="NHZ93100.1"/>
    <property type="molecule type" value="Genomic_DNA"/>
</dbReference>
<gene>
    <name evidence="1" type="ORF">F2P45_29425</name>
</gene>
<sequence length="81" mass="9310">MASTILAGRRQLSWPVKRGVARRIGDKETLVREIAVWEKCRNDAAAQIQWMFTIEKARTKLGRVYQPLEQARQEDAIKEAA</sequence>
<protein>
    <recommendedName>
        <fullName evidence="3">Transposase</fullName>
    </recommendedName>
</protein>
<comment type="caution">
    <text evidence="1">The sequence shown here is derived from an EMBL/GenBank/DDBJ whole genome shotgun (WGS) entry which is preliminary data.</text>
</comment>
<evidence type="ECO:0000313" key="2">
    <source>
        <dbReference type="Proteomes" id="UP000609726"/>
    </source>
</evidence>
<evidence type="ECO:0008006" key="3">
    <source>
        <dbReference type="Google" id="ProtNLM"/>
    </source>
</evidence>
<accession>A0ABX0P1K4</accession>